<sequence length="365" mass="37570">MRTTVSGRRNNSRRVAAAVLTAALAGGAVLMSAPGASAAAPPVMKLKLNTPAVIGGAGQSVEFTETITNVTSRKATYELGLQAITGLGLPRDPGVVIDYRDPASGRWKPVRLSVAEGADDVAFSGEVPRSFEVQAHSSLTVRLRIGLPMGWPHNGASNGGTSSLTLRAVVETGDKRVTSGNVFRSAEVTKTIKVQGLSPSLSRVPATAVAGGAPIEFDAVLKNPTPSNYVNLANTLWVDPHATVQVRKPNGTWTTLKKVPTGIPGEKPGVYLQGRDSSLRANSTTTVRVRVSYDASTPLGATDIGRCVFVNEGPTTPFRGTTMCAKGATVQVVAPGGKGTKGTKGTKAQPPAKTAPAGKGASAGK</sequence>
<proteinExistence type="predicted"/>
<reference evidence="3 4" key="1">
    <citation type="journal article" date="2019" name="Int. J. Syst. Evol. Microbiol.">
        <title>The Global Catalogue of Microorganisms (GCM) 10K type strain sequencing project: providing services to taxonomists for standard genome sequencing and annotation.</title>
        <authorList>
            <consortium name="The Broad Institute Genomics Platform"/>
            <consortium name="The Broad Institute Genome Sequencing Center for Infectious Disease"/>
            <person name="Wu L."/>
            <person name="Ma J."/>
        </authorList>
    </citation>
    <scope>NUCLEOTIDE SEQUENCE [LARGE SCALE GENOMIC DNA]</scope>
    <source>
        <strain evidence="3 4">JCM 12393</strain>
    </source>
</reference>
<feature type="region of interest" description="Disordered" evidence="1">
    <location>
        <begin position="333"/>
        <end position="365"/>
    </location>
</feature>
<evidence type="ECO:0000256" key="1">
    <source>
        <dbReference type="SAM" id="MobiDB-lite"/>
    </source>
</evidence>
<keyword evidence="2" id="KW-0732">Signal</keyword>
<evidence type="ECO:0000313" key="3">
    <source>
        <dbReference type="EMBL" id="GAA1385485.1"/>
    </source>
</evidence>
<accession>A0ABN1XNU0</accession>
<feature type="signal peptide" evidence="2">
    <location>
        <begin position="1"/>
        <end position="38"/>
    </location>
</feature>
<dbReference type="Proteomes" id="UP001499863">
    <property type="component" value="Unassembled WGS sequence"/>
</dbReference>
<dbReference type="EMBL" id="BAAAKJ010000036">
    <property type="protein sequence ID" value="GAA1385485.1"/>
    <property type="molecule type" value="Genomic_DNA"/>
</dbReference>
<name>A0ABN1XNU0_9ACTN</name>
<keyword evidence="4" id="KW-1185">Reference proteome</keyword>
<feature type="compositionally biased region" description="Low complexity" evidence="1">
    <location>
        <begin position="343"/>
        <end position="365"/>
    </location>
</feature>
<gene>
    <name evidence="3" type="ORF">GCM10009639_08150</name>
</gene>
<dbReference type="RefSeq" id="WP_344325838.1">
    <property type="nucleotide sequence ID" value="NZ_BAAAKJ010000036.1"/>
</dbReference>
<feature type="chain" id="PRO_5045743497" description="DUF11 domain-containing protein" evidence="2">
    <location>
        <begin position="39"/>
        <end position="365"/>
    </location>
</feature>
<evidence type="ECO:0000313" key="4">
    <source>
        <dbReference type="Proteomes" id="UP001499863"/>
    </source>
</evidence>
<organism evidence="3 4">
    <name type="scientific">Kitasatospora putterlickiae</name>
    <dbReference type="NCBI Taxonomy" id="221725"/>
    <lineage>
        <taxon>Bacteria</taxon>
        <taxon>Bacillati</taxon>
        <taxon>Actinomycetota</taxon>
        <taxon>Actinomycetes</taxon>
        <taxon>Kitasatosporales</taxon>
        <taxon>Streptomycetaceae</taxon>
        <taxon>Kitasatospora</taxon>
    </lineage>
</organism>
<evidence type="ECO:0000256" key="2">
    <source>
        <dbReference type="SAM" id="SignalP"/>
    </source>
</evidence>
<evidence type="ECO:0008006" key="5">
    <source>
        <dbReference type="Google" id="ProtNLM"/>
    </source>
</evidence>
<protein>
    <recommendedName>
        <fullName evidence="5">DUF11 domain-containing protein</fullName>
    </recommendedName>
</protein>
<comment type="caution">
    <text evidence="3">The sequence shown here is derived from an EMBL/GenBank/DDBJ whole genome shotgun (WGS) entry which is preliminary data.</text>
</comment>